<dbReference type="EMBL" id="CP012199">
    <property type="protein sequence ID" value="AMG75460.1"/>
    <property type="molecule type" value="Genomic_DNA"/>
</dbReference>
<dbReference type="AlphaFoldDB" id="A0AA86L4Y7"/>
<evidence type="ECO:0000313" key="2">
    <source>
        <dbReference type="EMBL" id="AMG75460.1"/>
    </source>
</evidence>
<sequence>MTRKRDYRAEYQRRIANAAKRGLSRSQARGHAKAGETAVGKRTVKDADKFEAALKLYRQTGNRAAAAKAVGIAPERFSRFLADAVAVFGRGKSLKISDDRPREMVVMTNGECHRIKLRDFGHASLNGDHLNAVKAFLTSNNPDLLRPFAGKSVLDTKGRAHLLETDPNTLHRIAASGEPAFPEIYRIVQ</sequence>
<accession>A0AA86L4Y7</accession>
<feature type="region of interest" description="Disordered" evidence="1">
    <location>
        <begin position="19"/>
        <end position="40"/>
    </location>
</feature>
<dbReference type="RefSeq" id="WP_067185200.1">
    <property type="nucleotide sequence ID" value="NZ_CP012199.1"/>
</dbReference>
<proteinExistence type="predicted"/>
<protein>
    <submittedName>
        <fullName evidence="2">Uncharacterized protein</fullName>
    </submittedName>
</protein>
<keyword evidence="3" id="KW-1185">Reference proteome</keyword>
<gene>
    <name evidence="2" type="ORF">SGRAN_3114</name>
</gene>
<organism evidence="2 3">
    <name type="scientific">Sphingopyxis granuli</name>
    <dbReference type="NCBI Taxonomy" id="267128"/>
    <lineage>
        <taxon>Bacteria</taxon>
        <taxon>Pseudomonadati</taxon>
        <taxon>Pseudomonadota</taxon>
        <taxon>Alphaproteobacteria</taxon>
        <taxon>Sphingomonadales</taxon>
        <taxon>Sphingomonadaceae</taxon>
        <taxon>Sphingopyxis</taxon>
    </lineage>
</organism>
<dbReference type="Proteomes" id="UP000058599">
    <property type="component" value="Chromosome"/>
</dbReference>
<dbReference type="KEGG" id="sgi:SGRAN_3114"/>
<evidence type="ECO:0000313" key="3">
    <source>
        <dbReference type="Proteomes" id="UP000058599"/>
    </source>
</evidence>
<name>A0AA86L4Y7_9SPHN</name>
<evidence type="ECO:0000256" key="1">
    <source>
        <dbReference type="SAM" id="MobiDB-lite"/>
    </source>
</evidence>
<reference evidence="2 3" key="1">
    <citation type="journal article" date="2016" name="BMC Genomics">
        <title>Genomic analysis of the nitrate-respiring Sphingopyxis granuli (formerly Sphingomonas macrogoltabida) strain TFA.</title>
        <authorList>
            <person name="Garcia-Romero I."/>
            <person name="Perez-Pulido A.J."/>
            <person name="Gonzalez-Flores Y.E."/>
            <person name="Reyes-Ramirez F."/>
            <person name="Santero E."/>
            <person name="Floriano B."/>
        </authorList>
    </citation>
    <scope>NUCLEOTIDE SEQUENCE [LARGE SCALE GENOMIC DNA]</scope>
    <source>
        <strain evidence="2 3">TFA</strain>
    </source>
</reference>